<keyword evidence="2" id="KW-1185">Reference proteome</keyword>
<dbReference type="AlphaFoldDB" id="A0A0D0AXU4"/>
<accession>A0A0D0AXU4</accession>
<dbReference type="Proteomes" id="UP000054485">
    <property type="component" value="Unassembled WGS sequence"/>
</dbReference>
<proteinExistence type="predicted"/>
<dbReference type="HOGENOM" id="CLU_110827_0_0_1"/>
<name>A0A0D0AXU4_9AGAM</name>
<reference evidence="2" key="2">
    <citation type="submission" date="2015-01" db="EMBL/GenBank/DDBJ databases">
        <title>Evolutionary Origins and Diversification of the Mycorrhizal Mutualists.</title>
        <authorList>
            <consortium name="DOE Joint Genome Institute"/>
            <consortium name="Mycorrhizal Genomics Consortium"/>
            <person name="Kohler A."/>
            <person name="Kuo A."/>
            <person name="Nagy L.G."/>
            <person name="Floudas D."/>
            <person name="Copeland A."/>
            <person name="Barry K.W."/>
            <person name="Cichocki N."/>
            <person name="Veneault-Fourrey C."/>
            <person name="LaButti K."/>
            <person name="Lindquist E.A."/>
            <person name="Lipzen A."/>
            <person name="Lundell T."/>
            <person name="Morin E."/>
            <person name="Murat C."/>
            <person name="Riley R."/>
            <person name="Ohm R."/>
            <person name="Sun H."/>
            <person name="Tunlid A."/>
            <person name="Henrissat B."/>
            <person name="Grigoriev I.V."/>
            <person name="Hibbett D.S."/>
            <person name="Martin F."/>
        </authorList>
    </citation>
    <scope>NUCLEOTIDE SEQUENCE [LARGE SCALE GENOMIC DNA]</scope>
    <source>
        <strain evidence="2">UH-Slu-Lm8-n1</strain>
    </source>
</reference>
<reference evidence="1 2" key="1">
    <citation type="submission" date="2014-04" db="EMBL/GenBank/DDBJ databases">
        <authorList>
            <consortium name="DOE Joint Genome Institute"/>
            <person name="Kuo A."/>
            <person name="Ruytinx J."/>
            <person name="Rineau F."/>
            <person name="Colpaert J."/>
            <person name="Kohler A."/>
            <person name="Nagy L.G."/>
            <person name="Floudas D."/>
            <person name="Copeland A."/>
            <person name="Barry K.W."/>
            <person name="Cichocki N."/>
            <person name="Veneault-Fourrey C."/>
            <person name="LaButti K."/>
            <person name="Lindquist E.A."/>
            <person name="Lipzen A."/>
            <person name="Lundell T."/>
            <person name="Morin E."/>
            <person name="Murat C."/>
            <person name="Sun H."/>
            <person name="Tunlid A."/>
            <person name="Henrissat B."/>
            <person name="Grigoriev I.V."/>
            <person name="Hibbett D.S."/>
            <person name="Martin F."/>
            <person name="Nordberg H.P."/>
            <person name="Cantor M.N."/>
            <person name="Hua S.X."/>
        </authorList>
    </citation>
    <scope>NUCLEOTIDE SEQUENCE [LARGE SCALE GENOMIC DNA]</scope>
    <source>
        <strain evidence="1 2">UH-Slu-Lm8-n1</strain>
    </source>
</reference>
<dbReference type="OrthoDB" id="3197409at2759"/>
<organism evidence="1 2">
    <name type="scientific">Suillus luteus UH-Slu-Lm8-n1</name>
    <dbReference type="NCBI Taxonomy" id="930992"/>
    <lineage>
        <taxon>Eukaryota</taxon>
        <taxon>Fungi</taxon>
        <taxon>Dikarya</taxon>
        <taxon>Basidiomycota</taxon>
        <taxon>Agaricomycotina</taxon>
        <taxon>Agaricomycetes</taxon>
        <taxon>Agaricomycetidae</taxon>
        <taxon>Boletales</taxon>
        <taxon>Suillineae</taxon>
        <taxon>Suillaceae</taxon>
        <taxon>Suillus</taxon>
    </lineage>
</organism>
<dbReference type="InParanoid" id="A0A0D0AXU4"/>
<gene>
    <name evidence="1" type="ORF">CY34DRAFT_804690</name>
</gene>
<dbReference type="EMBL" id="KN835233">
    <property type="protein sequence ID" value="KIK42629.1"/>
    <property type="molecule type" value="Genomic_DNA"/>
</dbReference>
<evidence type="ECO:0000313" key="1">
    <source>
        <dbReference type="EMBL" id="KIK42629.1"/>
    </source>
</evidence>
<sequence>MIRFYPCSIIILGQILQTSTRSTLAAGTTSLFHNRALYHRNVALSSNSQQSPYMSKPDLISWTQSHLGALYEAREDEAFANAFDIAFSPSCEVRVNHAPSTLEALRDSVSSRTVATRGVALSWENVISTGDSPDEPSVVAGTLIITRSMMFLIRAAPAQRLTHINFSAKVERLEDSSVQADENDDGRRITSLYLTSVDTVPPIHFARPHPVSQEDRE</sequence>
<dbReference type="STRING" id="930992.A0A0D0AXU4"/>
<evidence type="ECO:0000313" key="2">
    <source>
        <dbReference type="Proteomes" id="UP000054485"/>
    </source>
</evidence>
<protein>
    <submittedName>
        <fullName evidence="1">Uncharacterized protein</fullName>
    </submittedName>
</protein>